<evidence type="ECO:0000313" key="3">
    <source>
        <dbReference type="Proteomes" id="UP000242501"/>
    </source>
</evidence>
<dbReference type="InterPro" id="IPR005079">
    <property type="entry name" value="Peptidase_C45_hydrolase"/>
</dbReference>
<dbReference type="Proteomes" id="UP000242501">
    <property type="component" value="Unassembled WGS sequence"/>
</dbReference>
<evidence type="ECO:0000313" key="2">
    <source>
        <dbReference type="EMBL" id="SDB94522.1"/>
    </source>
</evidence>
<feature type="domain" description="Peptidase C45 hydrolase" evidence="1">
    <location>
        <begin position="107"/>
        <end position="322"/>
    </location>
</feature>
<dbReference type="GO" id="GO:0016787">
    <property type="term" value="F:hydrolase activity"/>
    <property type="evidence" value="ECO:0007669"/>
    <property type="project" value="UniProtKB-KW"/>
</dbReference>
<gene>
    <name evidence="2" type="ORF">SAMN05421733_10688</name>
</gene>
<evidence type="ECO:0000259" key="1">
    <source>
        <dbReference type="Pfam" id="PF03417"/>
    </source>
</evidence>
<protein>
    <submittedName>
        <fullName evidence="2">Predicted choloylglycine hydrolase</fullName>
    </submittedName>
</protein>
<dbReference type="PANTHER" id="PTHR34180:SF1">
    <property type="entry name" value="BETA-ALANYL-DOPAMINE_CARCININE HYDROLASE"/>
    <property type="match status" value="1"/>
</dbReference>
<dbReference type="Gene3D" id="3.60.60.10">
    <property type="entry name" value="Penicillin V Acylase, Chain A"/>
    <property type="match status" value="1"/>
</dbReference>
<accession>A0A1G6HJU5</accession>
<dbReference type="STRING" id="1219383.SAMN05421733_10688"/>
<dbReference type="Pfam" id="PF03417">
    <property type="entry name" value="AAT"/>
    <property type="match status" value="1"/>
</dbReference>
<dbReference type="PANTHER" id="PTHR34180">
    <property type="entry name" value="PEPTIDASE C45"/>
    <property type="match status" value="1"/>
</dbReference>
<dbReference type="EMBL" id="FMYL01000006">
    <property type="protein sequence ID" value="SDB94522.1"/>
    <property type="molecule type" value="Genomic_DNA"/>
</dbReference>
<sequence>MKIFNISGSAFHIGEALGQLGKAAWHCKIKHTALWKQLQPFQDSLYMLELKKKVQNDFPDIWQEIMGLAKGLDESVMTVFLWNCRGDVLSSTADGCTTIIGTDTAGNMLVAHNEDGLPELMDDCFLANVTTENGASFLSFAYPASLCGHTFSVNCFGIVNTVNNLRIKNRTMGYPRQVLAREVLNKTDIQEVVDTLLYPRSGGFHHTLVQKKLGKPTSSICIEAINKQSNVRIIESIGLHANHVVYKTFDAQIITTSSQERQSRLESIFSQKKYITPLDCLQALSDTQNAEFPIYRTSEHDSDNENTIATIIFTVQEGKVSWELYGQDRNGCENKGEVGLFSE</sequence>
<dbReference type="NCBIfam" id="NF040521">
    <property type="entry name" value="C45_proenzyme"/>
    <property type="match status" value="1"/>
</dbReference>
<keyword evidence="3" id="KW-1185">Reference proteome</keyword>
<proteinExistence type="predicted"/>
<dbReference type="AlphaFoldDB" id="A0A1G6HJU5"/>
<dbReference type="OrthoDB" id="6793339at2"/>
<organism evidence="2 3">
    <name type="scientific">Acinetobacter boissieri</name>
    <dbReference type="NCBI Taxonomy" id="1219383"/>
    <lineage>
        <taxon>Bacteria</taxon>
        <taxon>Pseudomonadati</taxon>
        <taxon>Pseudomonadota</taxon>
        <taxon>Gammaproteobacteria</taxon>
        <taxon>Moraxellales</taxon>
        <taxon>Moraxellaceae</taxon>
        <taxon>Acinetobacter</taxon>
    </lineage>
</organism>
<reference evidence="3" key="1">
    <citation type="submission" date="2016-09" db="EMBL/GenBank/DDBJ databases">
        <authorList>
            <person name="Varghese N."/>
            <person name="Submissions S."/>
        </authorList>
    </citation>
    <scope>NUCLEOTIDE SEQUENCE [LARGE SCALE GENOMIC DNA]</scope>
    <source>
        <strain evidence="3">ANC 4422</strain>
    </source>
</reference>
<dbReference type="InterPro" id="IPR047794">
    <property type="entry name" value="C45_proenzyme-like"/>
</dbReference>
<keyword evidence="2" id="KW-0378">Hydrolase</keyword>
<name>A0A1G6HJU5_9GAMM</name>
<dbReference type="RefSeq" id="WP_092748187.1">
    <property type="nucleotide sequence ID" value="NZ_FMYL01000006.1"/>
</dbReference>
<dbReference type="InterPro" id="IPR047801">
    <property type="entry name" value="Peptidase_C45"/>
</dbReference>